<keyword evidence="6" id="KW-0808">Transferase</keyword>
<feature type="transmembrane region" description="Helical" evidence="2">
    <location>
        <begin position="401"/>
        <end position="424"/>
    </location>
</feature>
<gene>
    <name evidence="6" type="ORF">H7C19_29470</name>
</gene>
<reference evidence="6 7" key="1">
    <citation type="submission" date="2020-08" db="EMBL/GenBank/DDBJ databases">
        <title>Cohnella phylogeny.</title>
        <authorList>
            <person name="Dunlap C."/>
        </authorList>
    </citation>
    <scope>NUCLEOTIDE SEQUENCE [LARGE SCALE GENOMIC DNA]</scope>
    <source>
        <strain evidence="6 7">DSM 28246</strain>
    </source>
</reference>
<evidence type="ECO:0000259" key="4">
    <source>
        <dbReference type="Pfam" id="PF02397"/>
    </source>
</evidence>
<dbReference type="SUPFAM" id="SSF53756">
    <property type="entry name" value="UDP-Glycosyltransferase/glycogen phosphorylase"/>
    <property type="match status" value="1"/>
</dbReference>
<sequence>MTKIAHVCTSAISHKILADKLELLRQAGYDVHLVSSRDGYDPRMTEATGLKLHFVPMDRRIRPWADLRSVLSLRKLFREMKFDVVHTHTAKAGVLGRIAAWTARVPTIVHTSHGLPFYEGQSPKAYRLYRELERVGARFCHALSSQNREDIAKLQELAPRKPVYWEGNGIDLDKLTEAKERVGERSLSLLRTAYGIPEGRRVLLMGARFEPVKNHGLLLDALDRLNRLGRLDFTTLLAGTGPLESEIKARISTLGLTERVLLIGHQSPLHDHLLLADAVALTSEKEGIPRIVMEAMAFGRPVIATDALGTRELVSPERTGMLVPLERPDLLAESLERLMGDADLRERMGAEARRVVEAEFTERIVVERLCRLYAELDPANASSLRRRGARRRAFAKRLTDLAVSVPALLFLLPTLLIVAGLVRWKLGSPVLFKQERPGLYGKPFKVYKFRTMTDRRDASGELLPDADRLTAFGRLLRKLSLDELPQLLNVVKGDMSLVGPRPLLMEYLSLYTPEQARRHHLRPGITGWAQVNGRNAVSWEEKFRLDVDYVDKQTVTLDLKILLLTVLKVVRREGIAQEGHATVSKFTGSREMEMSS</sequence>
<comment type="similarity">
    <text evidence="1">Belongs to the bacterial sugar transferase family.</text>
</comment>
<evidence type="ECO:0000256" key="1">
    <source>
        <dbReference type="ARBA" id="ARBA00006464"/>
    </source>
</evidence>
<dbReference type="InterPro" id="IPR028098">
    <property type="entry name" value="Glyco_trans_4-like_N"/>
</dbReference>
<dbReference type="GO" id="GO:0016780">
    <property type="term" value="F:phosphotransferase activity, for other substituted phosphate groups"/>
    <property type="evidence" value="ECO:0007669"/>
    <property type="project" value="TreeGrafter"/>
</dbReference>
<evidence type="ECO:0000259" key="5">
    <source>
        <dbReference type="Pfam" id="PF13579"/>
    </source>
</evidence>
<dbReference type="Pfam" id="PF13579">
    <property type="entry name" value="Glyco_trans_4_4"/>
    <property type="match status" value="1"/>
</dbReference>
<evidence type="ECO:0000313" key="7">
    <source>
        <dbReference type="Proteomes" id="UP000547209"/>
    </source>
</evidence>
<keyword evidence="2" id="KW-0812">Transmembrane</keyword>
<dbReference type="Gene3D" id="3.40.50.2000">
    <property type="entry name" value="Glycogen Phosphorylase B"/>
    <property type="match status" value="2"/>
</dbReference>
<comment type="caution">
    <text evidence="6">The sequence shown here is derived from an EMBL/GenBank/DDBJ whole genome shotgun (WGS) entry which is preliminary data.</text>
</comment>
<evidence type="ECO:0000313" key="6">
    <source>
        <dbReference type="EMBL" id="MBB6674815.1"/>
    </source>
</evidence>
<keyword evidence="2" id="KW-0472">Membrane</keyword>
<dbReference type="Pfam" id="PF02397">
    <property type="entry name" value="Bac_transf"/>
    <property type="match status" value="1"/>
</dbReference>
<dbReference type="Proteomes" id="UP000547209">
    <property type="component" value="Unassembled WGS sequence"/>
</dbReference>
<keyword evidence="7" id="KW-1185">Reference proteome</keyword>
<dbReference type="GO" id="GO:0016757">
    <property type="term" value="F:glycosyltransferase activity"/>
    <property type="evidence" value="ECO:0007669"/>
    <property type="project" value="InterPro"/>
</dbReference>
<proteinExistence type="inferred from homology"/>
<feature type="domain" description="Glycosyl transferase family 1" evidence="3">
    <location>
        <begin position="191"/>
        <end position="354"/>
    </location>
</feature>
<protein>
    <submittedName>
        <fullName evidence="6">Sugar transferase</fullName>
    </submittedName>
</protein>
<dbReference type="Pfam" id="PF00534">
    <property type="entry name" value="Glycos_transf_1"/>
    <property type="match status" value="1"/>
</dbReference>
<name>A0A7X0VI46_9BACL</name>
<dbReference type="InterPro" id="IPR003362">
    <property type="entry name" value="Bact_transf"/>
</dbReference>
<evidence type="ECO:0000259" key="3">
    <source>
        <dbReference type="Pfam" id="PF00534"/>
    </source>
</evidence>
<feature type="domain" description="Glycosyltransferase subfamily 4-like N-terminal" evidence="5">
    <location>
        <begin position="21"/>
        <end position="157"/>
    </location>
</feature>
<evidence type="ECO:0000256" key="2">
    <source>
        <dbReference type="SAM" id="Phobius"/>
    </source>
</evidence>
<feature type="domain" description="Bacterial sugar transferase" evidence="4">
    <location>
        <begin position="396"/>
        <end position="570"/>
    </location>
</feature>
<accession>A0A7X0VI46</accession>
<dbReference type="PANTHER" id="PTHR30576">
    <property type="entry name" value="COLANIC BIOSYNTHESIS UDP-GLUCOSE LIPID CARRIER TRANSFERASE"/>
    <property type="match status" value="1"/>
</dbReference>
<dbReference type="AlphaFoldDB" id="A0A7X0VI46"/>
<dbReference type="EMBL" id="JACJVP010000055">
    <property type="protein sequence ID" value="MBB6674815.1"/>
    <property type="molecule type" value="Genomic_DNA"/>
</dbReference>
<dbReference type="PANTHER" id="PTHR30576:SF8">
    <property type="entry name" value="UNDECAPRENYL-PHOSPHATE GALACTOSE PHOSPHOTRANSFERASE"/>
    <property type="match status" value="1"/>
</dbReference>
<dbReference type="CDD" id="cd03808">
    <property type="entry name" value="GT4_CapM-like"/>
    <property type="match status" value="1"/>
</dbReference>
<keyword evidence="2" id="KW-1133">Transmembrane helix</keyword>
<dbReference type="InterPro" id="IPR001296">
    <property type="entry name" value="Glyco_trans_1"/>
</dbReference>
<organism evidence="6 7">
    <name type="scientific">Cohnella nanjingensis</name>
    <dbReference type="NCBI Taxonomy" id="1387779"/>
    <lineage>
        <taxon>Bacteria</taxon>
        <taxon>Bacillati</taxon>
        <taxon>Bacillota</taxon>
        <taxon>Bacilli</taxon>
        <taxon>Bacillales</taxon>
        <taxon>Paenibacillaceae</taxon>
        <taxon>Cohnella</taxon>
    </lineage>
</organism>